<dbReference type="AlphaFoldDB" id="A0A914Q7S5"/>
<keyword evidence="1" id="KW-1185">Reference proteome</keyword>
<sequence length="274" mass="31970">MDIFTFVSPRIQEFSLPSNLIYFINRNTKNAKILEKLQKTCKYLFAKNKVVIIKDAWFSDKNWSTNHHLNQTLGKLENFNAKIWIMGNLSVSRWFDPNSNLNKILCSKIYYNEITSFEIQCAILYLSEFEILTSSKALKVIGLHLSVILDKNDKNVSIDEILKRVSNISEFIYQKSKEFAPETIELTNQTLKNMTSILNGNRLNVLCIYRLSPTFDPNLFFDFIKTAAAPKALFEFYIQCVAFKKFMKKAVNQMLSKWDIPVNQKPSIDFYDDF</sequence>
<dbReference type="WBParaSite" id="PDA_v2.g23191.t1">
    <property type="protein sequence ID" value="PDA_v2.g23191.t1"/>
    <property type="gene ID" value="PDA_v2.g23191"/>
</dbReference>
<organism evidence="1 2">
    <name type="scientific">Panagrolaimus davidi</name>
    <dbReference type="NCBI Taxonomy" id="227884"/>
    <lineage>
        <taxon>Eukaryota</taxon>
        <taxon>Metazoa</taxon>
        <taxon>Ecdysozoa</taxon>
        <taxon>Nematoda</taxon>
        <taxon>Chromadorea</taxon>
        <taxon>Rhabditida</taxon>
        <taxon>Tylenchina</taxon>
        <taxon>Panagrolaimomorpha</taxon>
        <taxon>Panagrolaimoidea</taxon>
        <taxon>Panagrolaimidae</taxon>
        <taxon>Panagrolaimus</taxon>
    </lineage>
</organism>
<protein>
    <submittedName>
        <fullName evidence="2">Uncharacterized protein</fullName>
    </submittedName>
</protein>
<dbReference type="Proteomes" id="UP000887578">
    <property type="component" value="Unplaced"/>
</dbReference>
<evidence type="ECO:0000313" key="2">
    <source>
        <dbReference type="WBParaSite" id="PDA_v2.g23191.t1"/>
    </source>
</evidence>
<evidence type="ECO:0000313" key="1">
    <source>
        <dbReference type="Proteomes" id="UP000887578"/>
    </source>
</evidence>
<proteinExistence type="predicted"/>
<reference evidence="2" key="1">
    <citation type="submission" date="2022-11" db="UniProtKB">
        <authorList>
            <consortium name="WormBaseParasite"/>
        </authorList>
    </citation>
    <scope>IDENTIFICATION</scope>
</reference>
<accession>A0A914Q7S5</accession>
<name>A0A914Q7S5_9BILA</name>